<dbReference type="EMBL" id="JACCKA010000082">
    <property type="protein sequence ID" value="NZA27649.1"/>
    <property type="molecule type" value="Genomic_DNA"/>
</dbReference>
<keyword evidence="7" id="KW-1185">Reference proteome</keyword>
<feature type="binding site" evidence="3">
    <location>
        <position position="406"/>
    </location>
    <ligand>
        <name>Mn(2+)</name>
        <dbReference type="ChEBI" id="CHEBI:29035"/>
    </ligand>
</feature>
<dbReference type="Gene3D" id="3.20.20.70">
    <property type="entry name" value="Aldolase class I"/>
    <property type="match status" value="1"/>
</dbReference>
<feature type="binding site" evidence="3">
    <location>
        <position position="120"/>
    </location>
    <ligand>
        <name>phosphoenolpyruvate</name>
        <dbReference type="ChEBI" id="CHEBI:58702"/>
    </ligand>
</feature>
<dbReference type="Proteomes" id="UP000578091">
    <property type="component" value="Unassembled WGS sequence"/>
</dbReference>
<feature type="binding site" evidence="3">
    <location>
        <position position="436"/>
    </location>
    <ligand>
        <name>Mn(2+)</name>
        <dbReference type="ChEBI" id="CHEBI:29035"/>
    </ligand>
</feature>
<dbReference type="AlphaFoldDB" id="A0A853JGC9"/>
<feature type="binding site" evidence="3">
    <location>
        <position position="81"/>
    </location>
    <ligand>
        <name>Mn(2+)</name>
        <dbReference type="ChEBI" id="CHEBI:29035"/>
    </ligand>
</feature>
<dbReference type="EC" id="2.5.1.54" evidence="4"/>
<feature type="binding site" evidence="3">
    <location>
        <position position="301"/>
    </location>
    <ligand>
        <name>phosphoenolpyruvate</name>
        <dbReference type="ChEBI" id="CHEBI:58702"/>
    </ligand>
</feature>
<dbReference type="InterPro" id="IPR013785">
    <property type="entry name" value="Aldolase_TIM"/>
</dbReference>
<keyword evidence="3" id="KW-0464">Manganese</keyword>
<gene>
    <name evidence="6" type="ORF">H0E84_14810</name>
</gene>
<dbReference type="GO" id="GO:0003849">
    <property type="term" value="F:3-deoxy-7-phosphoheptulonate synthase activity"/>
    <property type="evidence" value="ECO:0007669"/>
    <property type="project" value="UniProtKB-EC"/>
</dbReference>
<evidence type="ECO:0000256" key="5">
    <source>
        <dbReference type="SAM" id="MobiDB-lite"/>
    </source>
</evidence>
<evidence type="ECO:0000256" key="3">
    <source>
        <dbReference type="PIRSR" id="PIRSR602480-1"/>
    </source>
</evidence>
<protein>
    <recommendedName>
        <fullName evidence="4">Phospho-2-dehydro-3-deoxyheptonate aldolase</fullName>
        <ecNumber evidence="4">2.5.1.54</ecNumber>
    </recommendedName>
</protein>
<feature type="region of interest" description="Disordered" evidence="5">
    <location>
        <begin position="132"/>
        <end position="163"/>
    </location>
</feature>
<feature type="binding site" evidence="3">
    <location>
        <position position="332"/>
    </location>
    <ligand>
        <name>phosphoenolpyruvate</name>
        <dbReference type="ChEBI" id="CHEBI:58702"/>
    </ligand>
</feature>
<comment type="caution">
    <text evidence="6">The sequence shown here is derived from an EMBL/GenBank/DDBJ whole genome shotgun (WGS) entry which is preliminary data.</text>
</comment>
<evidence type="ECO:0000256" key="4">
    <source>
        <dbReference type="RuleBase" id="RU363071"/>
    </source>
</evidence>
<evidence type="ECO:0000313" key="7">
    <source>
        <dbReference type="Proteomes" id="UP000578091"/>
    </source>
</evidence>
<keyword evidence="2 4" id="KW-0808">Transferase</keyword>
<dbReference type="InterPro" id="IPR002480">
    <property type="entry name" value="DAHP_synth_2"/>
</dbReference>
<comment type="similarity">
    <text evidence="1 4">Belongs to the class-II DAHP synthase family.</text>
</comment>
<comment type="catalytic activity">
    <reaction evidence="4">
        <text>D-erythrose 4-phosphate + phosphoenolpyruvate + H2O = 7-phospho-2-dehydro-3-deoxy-D-arabino-heptonate + phosphate</text>
        <dbReference type="Rhea" id="RHEA:14717"/>
        <dbReference type="ChEBI" id="CHEBI:15377"/>
        <dbReference type="ChEBI" id="CHEBI:16897"/>
        <dbReference type="ChEBI" id="CHEBI:43474"/>
        <dbReference type="ChEBI" id="CHEBI:58394"/>
        <dbReference type="ChEBI" id="CHEBI:58702"/>
        <dbReference type="EC" id="2.5.1.54"/>
    </reaction>
</comment>
<evidence type="ECO:0000256" key="2">
    <source>
        <dbReference type="ARBA" id="ARBA00022679"/>
    </source>
</evidence>
<dbReference type="PANTHER" id="PTHR21337">
    <property type="entry name" value="PHOSPHO-2-DEHYDRO-3-DEOXYHEPTONATE ALDOLASE 1, 2"/>
    <property type="match status" value="1"/>
</dbReference>
<evidence type="ECO:0000256" key="1">
    <source>
        <dbReference type="ARBA" id="ARBA00008911"/>
    </source>
</evidence>
<dbReference type="NCBIfam" id="TIGR01358">
    <property type="entry name" value="DAHP_synth_II"/>
    <property type="match status" value="1"/>
</dbReference>
<name>A0A853JGC9_9GAMM</name>
<reference evidence="6 7" key="1">
    <citation type="submission" date="2020-07" db="EMBL/GenBank/DDBJ databases">
        <title>Luteimonas sp. SJ-92.</title>
        <authorList>
            <person name="Huang X.-X."/>
            <person name="Xu L."/>
            <person name="Sun J.-Q."/>
        </authorList>
    </citation>
    <scope>NUCLEOTIDE SEQUENCE [LARGE SCALE GENOMIC DNA]</scope>
    <source>
        <strain evidence="6 7">SJ-92</strain>
    </source>
</reference>
<accession>A0A853JGC9</accession>
<comment type="cofactor">
    <cofactor evidence="3">
        <name>Mn(2+)</name>
        <dbReference type="ChEBI" id="CHEBI:29035"/>
    </cofactor>
    <cofactor evidence="3">
        <name>Co(2+)</name>
        <dbReference type="ChEBI" id="CHEBI:48828"/>
    </cofactor>
    <cofactor evidence="3">
        <name>Cd(2+)</name>
        <dbReference type="ChEBI" id="CHEBI:48775"/>
    </cofactor>
    <text evidence="3">Binds 1 divalent cation per subunit. The enzyme is active with manganese, cobalt or cadmium ions.</text>
</comment>
<dbReference type="Pfam" id="PF01474">
    <property type="entry name" value="DAHP_synth_2"/>
    <property type="match status" value="1"/>
</dbReference>
<organism evidence="6 7">
    <name type="scientific">Luteimonas salinisoli</name>
    <dbReference type="NCBI Taxonomy" id="2752307"/>
    <lineage>
        <taxon>Bacteria</taxon>
        <taxon>Pseudomonadati</taxon>
        <taxon>Pseudomonadota</taxon>
        <taxon>Gammaproteobacteria</taxon>
        <taxon>Lysobacterales</taxon>
        <taxon>Lysobacteraceae</taxon>
        <taxon>Luteimonas</taxon>
    </lineage>
</organism>
<sequence>MPQPERNLRAVNLPADWSPDSWRRRPALQLPTYPDAAALAAVQEELQALPPLVTSWEILALKQQLAEAQEGKRFLLQGGDCAENFADCSSELISNRLKVLLQMSLVLVHGLRLPVVRVGRFAGQYAKPRSADTETRDGVTLPSYRGDMVNGPEFTPQARTPDPRRMVKAHARSAMTMNFTRSLIDGGFADLHHPEYWNLDWVGHSPLAADYHRMVASIGDAVRFMETLSGSEVYNLNRVDFYTSHEALLLPYEEAQTRQVPRQWGWFNLSTHFPWIGMRTAALEGAHTEYFRGIRNPVAVKIGPSVTSDELLRLIDTLNPDDEPGRLALIHRMGASRIAERLPALLDAVRREGRRVLWICDPMHGNTESTSNGYKTRRFDNIRGEVEQAFDLHAAAGTRLGGVHLELTGEDVTECTGGARDLTDLDLARAYRSSVDPRLNYEQALEIAMAIVHKQNQVAAPAAR</sequence>
<dbReference type="SUPFAM" id="SSF51569">
    <property type="entry name" value="Aldolase"/>
    <property type="match status" value="1"/>
</dbReference>
<keyword evidence="3" id="KW-0104">Cadmium</keyword>
<proteinExistence type="inferred from homology"/>
<dbReference type="RefSeq" id="WP_180679419.1">
    <property type="nucleotide sequence ID" value="NZ_JACCKA010000082.1"/>
</dbReference>
<feature type="binding site" evidence="3">
    <location>
        <position position="364"/>
    </location>
    <ligand>
        <name>Mn(2+)</name>
        <dbReference type="ChEBI" id="CHEBI:29035"/>
    </ligand>
</feature>
<evidence type="ECO:0000313" key="6">
    <source>
        <dbReference type="EMBL" id="NZA27649.1"/>
    </source>
</evidence>
<dbReference type="PANTHER" id="PTHR21337:SF0">
    <property type="entry name" value="PHOSPHO-2-DEHYDRO-3-DEOXYHEPTONATE ALDOLASE"/>
    <property type="match status" value="1"/>
</dbReference>
<keyword evidence="3" id="KW-0170">Cobalt</keyword>
<dbReference type="GO" id="GO:0009073">
    <property type="term" value="P:aromatic amino acid family biosynthetic process"/>
    <property type="evidence" value="ECO:0007669"/>
    <property type="project" value="InterPro"/>
</dbReference>